<accession>A0A151I868</accession>
<dbReference type="Proteomes" id="UP000078542">
    <property type="component" value="Unassembled WGS sequence"/>
</dbReference>
<keyword evidence="2" id="KW-1185">Reference proteome</keyword>
<dbReference type="AlphaFoldDB" id="A0A151I868"/>
<evidence type="ECO:0000313" key="1">
    <source>
        <dbReference type="EMBL" id="KYM94157.1"/>
    </source>
</evidence>
<sequence>DLLSYQLGVYAGFPRRGSFADVTHEALKCFRCIPISADTAVPIIFFQNLRLTFSASRMVHCLLKSIVERCTFSKESFPSFEAPSASLNLAVL</sequence>
<evidence type="ECO:0000313" key="2">
    <source>
        <dbReference type="Proteomes" id="UP000078542"/>
    </source>
</evidence>
<proteinExistence type="predicted"/>
<protein>
    <submittedName>
        <fullName evidence="1">Uncharacterized protein</fullName>
    </submittedName>
</protein>
<feature type="non-terminal residue" evidence="1">
    <location>
        <position position="1"/>
    </location>
</feature>
<organism evidence="1 2">
    <name type="scientific">Cyphomyrmex costatus</name>
    <dbReference type="NCBI Taxonomy" id="456900"/>
    <lineage>
        <taxon>Eukaryota</taxon>
        <taxon>Metazoa</taxon>
        <taxon>Ecdysozoa</taxon>
        <taxon>Arthropoda</taxon>
        <taxon>Hexapoda</taxon>
        <taxon>Insecta</taxon>
        <taxon>Pterygota</taxon>
        <taxon>Neoptera</taxon>
        <taxon>Endopterygota</taxon>
        <taxon>Hymenoptera</taxon>
        <taxon>Apocrita</taxon>
        <taxon>Aculeata</taxon>
        <taxon>Formicoidea</taxon>
        <taxon>Formicidae</taxon>
        <taxon>Myrmicinae</taxon>
        <taxon>Cyphomyrmex</taxon>
    </lineage>
</organism>
<gene>
    <name evidence="1" type="ORF">ALC62_15239</name>
</gene>
<reference evidence="1 2" key="1">
    <citation type="submission" date="2016-03" db="EMBL/GenBank/DDBJ databases">
        <title>Cyphomyrmex costatus WGS genome.</title>
        <authorList>
            <person name="Nygaard S."/>
            <person name="Hu H."/>
            <person name="Boomsma J."/>
            <person name="Zhang G."/>
        </authorList>
    </citation>
    <scope>NUCLEOTIDE SEQUENCE [LARGE SCALE GENOMIC DNA]</scope>
    <source>
        <strain evidence="1">MS0001</strain>
        <tissue evidence="1">Whole body</tissue>
    </source>
</reference>
<dbReference type="EMBL" id="KQ978406">
    <property type="protein sequence ID" value="KYM94157.1"/>
    <property type="molecule type" value="Genomic_DNA"/>
</dbReference>
<name>A0A151I868_9HYME</name>